<proteinExistence type="predicted"/>
<dbReference type="AlphaFoldDB" id="A0A849SMG3"/>
<evidence type="ECO:0000256" key="1">
    <source>
        <dbReference type="SAM" id="SignalP"/>
    </source>
</evidence>
<gene>
    <name evidence="2" type="ORF">HOP12_07545</name>
</gene>
<sequence>MRNLGSQRWRRASVIALGLLVALAASPATAEPFDPGCVLPFDAIKVEHPIDGTCGREGDASTAKKKAQNLAKSNFCAPSPAARVTLVSFQRLQNKVTQLGIPFGSASAMPTDRAVLRDIYTTTDGMTIGEGSRVVYVGFIVKAKAAGKESCNCSETGVENTDIHVSLGRTHAEPKCKTITAEISPHFRPDLWTVGALNQIESHPVRISGHLFFDSVHKLCNGTEPIAGQPARVSLWEIHPVYSCEVCVNTSISGCPWDDDSKWRAIGDVVEEEAEE</sequence>
<reference evidence="2 3" key="1">
    <citation type="submission" date="2020-04" db="EMBL/GenBank/DDBJ databases">
        <title>Metagenomic profiling of ammonia- and methane-oxidizing microorganisms in a Dutch drinking water treatment plant.</title>
        <authorList>
            <person name="Poghosyan L."/>
            <person name="Leucker S."/>
        </authorList>
    </citation>
    <scope>NUCLEOTIDE SEQUENCE [LARGE SCALE GENOMIC DNA]</scope>
    <source>
        <strain evidence="2">S-RSF-IL-03</strain>
    </source>
</reference>
<protein>
    <recommendedName>
        <fullName evidence="4">Secreted protein</fullName>
    </recommendedName>
</protein>
<dbReference type="EMBL" id="JABFRW010000086">
    <property type="protein sequence ID" value="NOT34007.1"/>
    <property type="molecule type" value="Genomic_DNA"/>
</dbReference>
<evidence type="ECO:0000313" key="3">
    <source>
        <dbReference type="Proteomes" id="UP000580839"/>
    </source>
</evidence>
<evidence type="ECO:0000313" key="2">
    <source>
        <dbReference type="EMBL" id="NOT34007.1"/>
    </source>
</evidence>
<name>A0A849SMG3_UNCEI</name>
<comment type="caution">
    <text evidence="2">The sequence shown here is derived from an EMBL/GenBank/DDBJ whole genome shotgun (WGS) entry which is preliminary data.</text>
</comment>
<feature type="chain" id="PRO_5032310401" description="Secreted protein" evidence="1">
    <location>
        <begin position="31"/>
        <end position="276"/>
    </location>
</feature>
<accession>A0A849SMG3</accession>
<evidence type="ECO:0008006" key="4">
    <source>
        <dbReference type="Google" id="ProtNLM"/>
    </source>
</evidence>
<dbReference type="Proteomes" id="UP000580839">
    <property type="component" value="Unassembled WGS sequence"/>
</dbReference>
<feature type="signal peptide" evidence="1">
    <location>
        <begin position="1"/>
        <end position="30"/>
    </location>
</feature>
<organism evidence="2 3">
    <name type="scientific">Eiseniibacteriota bacterium</name>
    <dbReference type="NCBI Taxonomy" id="2212470"/>
    <lineage>
        <taxon>Bacteria</taxon>
        <taxon>Candidatus Eiseniibacteriota</taxon>
    </lineage>
</organism>
<keyword evidence="1" id="KW-0732">Signal</keyword>